<dbReference type="EMBL" id="MCGN01000003">
    <property type="protein sequence ID" value="ORY99042.1"/>
    <property type="molecule type" value="Genomic_DNA"/>
</dbReference>
<dbReference type="AlphaFoldDB" id="A0A1X2HJ52"/>
<feature type="region of interest" description="Disordered" evidence="1">
    <location>
        <begin position="470"/>
        <end position="524"/>
    </location>
</feature>
<feature type="signal peptide" evidence="2">
    <location>
        <begin position="1"/>
        <end position="22"/>
    </location>
</feature>
<accession>A0A1X2HJ52</accession>
<dbReference type="OrthoDB" id="2419531at2759"/>
<feature type="domain" description="Choice-of-anchor A" evidence="3">
    <location>
        <begin position="63"/>
        <end position="346"/>
    </location>
</feature>
<evidence type="ECO:0000313" key="5">
    <source>
        <dbReference type="Proteomes" id="UP000242180"/>
    </source>
</evidence>
<sequence>MVRLSLSACAAFALLVAGLTEARVPANLADIFAPAHTLTRRQITNEGDANNMCPIDVGTYAGQIVTHFTGIFFGDFTTAGGQDILGPLAVRGDFHAPNYVVNANHAIDCTQPIDDTRPYDTIGLIVGGQAATTNTDVHGNSFVAGGGTIDQLNSLDAGCAVYSPATVNEFEWDAVQNGAIATSERLASYTPNVVLQGEGAVTAVGDNGENAYYIFTFDTCETCDITGPLSDPSSIFFGQGNYNGPTGDVPSEDSTVVFNIPVLNGATINLTGNQPSQGWYACRTIYNFYPVDTAGNYLENGEFTLLRHTGSQLEGLILAPRGHILDGTTGAFAGLTIGLDYAWENGATGVEIHDFVAAGCPEYDGCFPGVDPNDDTNTACPDVPTITSTITTTTTTTSTSTITSITTSTESLCTTTITNTDVNPSTTTVTSTTTLTAGTETVYVVPHVVEDEHKHKHWKFGKCKGNKGKGGWKRGWKKDQGGWEDEDEDDECYDGDWDKEDWDESWDDEKGWDKGKGWNGVETF</sequence>
<dbReference type="InParanoid" id="A0A1X2HJ52"/>
<reference evidence="4 5" key="1">
    <citation type="submission" date="2016-07" db="EMBL/GenBank/DDBJ databases">
        <title>Pervasive Adenine N6-methylation of Active Genes in Fungi.</title>
        <authorList>
            <consortium name="DOE Joint Genome Institute"/>
            <person name="Mondo S.J."/>
            <person name="Dannebaum R.O."/>
            <person name="Kuo R.C."/>
            <person name="Labutti K."/>
            <person name="Haridas S."/>
            <person name="Kuo A."/>
            <person name="Salamov A."/>
            <person name="Ahrendt S.R."/>
            <person name="Lipzen A."/>
            <person name="Sullivan W."/>
            <person name="Andreopoulos W.B."/>
            <person name="Clum A."/>
            <person name="Lindquist E."/>
            <person name="Daum C."/>
            <person name="Ramamoorthy G.K."/>
            <person name="Gryganskyi A."/>
            <person name="Culley D."/>
            <person name="Magnuson J.K."/>
            <person name="James T.Y."/>
            <person name="O'Malley M.A."/>
            <person name="Stajich J.E."/>
            <person name="Spatafora J.W."/>
            <person name="Visel A."/>
            <person name="Grigoriev I.V."/>
        </authorList>
    </citation>
    <scope>NUCLEOTIDE SEQUENCE [LARGE SCALE GENOMIC DNA]</scope>
    <source>
        <strain evidence="4 5">NRRL 2496</strain>
    </source>
</reference>
<evidence type="ECO:0000256" key="1">
    <source>
        <dbReference type="SAM" id="MobiDB-lite"/>
    </source>
</evidence>
<dbReference type="InterPro" id="IPR026588">
    <property type="entry name" value="Choice_anch_A"/>
</dbReference>
<evidence type="ECO:0000313" key="4">
    <source>
        <dbReference type="EMBL" id="ORY99042.1"/>
    </source>
</evidence>
<protein>
    <recommendedName>
        <fullName evidence="3">Choice-of-anchor A domain-containing protein</fullName>
    </recommendedName>
</protein>
<gene>
    <name evidence="4" type="ORF">BCR43DRAFT_544312</name>
</gene>
<evidence type="ECO:0000259" key="3">
    <source>
        <dbReference type="Pfam" id="PF20597"/>
    </source>
</evidence>
<proteinExistence type="predicted"/>
<name>A0A1X2HJ52_SYNRA</name>
<keyword evidence="5" id="KW-1185">Reference proteome</keyword>
<dbReference type="Proteomes" id="UP000242180">
    <property type="component" value="Unassembled WGS sequence"/>
</dbReference>
<organism evidence="4 5">
    <name type="scientific">Syncephalastrum racemosum</name>
    <name type="common">Filamentous fungus</name>
    <dbReference type="NCBI Taxonomy" id="13706"/>
    <lineage>
        <taxon>Eukaryota</taxon>
        <taxon>Fungi</taxon>
        <taxon>Fungi incertae sedis</taxon>
        <taxon>Mucoromycota</taxon>
        <taxon>Mucoromycotina</taxon>
        <taxon>Mucoromycetes</taxon>
        <taxon>Mucorales</taxon>
        <taxon>Syncephalastraceae</taxon>
        <taxon>Syncephalastrum</taxon>
    </lineage>
</organism>
<dbReference type="NCBIfam" id="TIGR04215">
    <property type="entry name" value="choice_anch_A"/>
    <property type="match status" value="1"/>
</dbReference>
<dbReference type="Pfam" id="PF20597">
    <property type="entry name" value="pAdhesive_15"/>
    <property type="match status" value="1"/>
</dbReference>
<comment type="caution">
    <text evidence="4">The sequence shown here is derived from an EMBL/GenBank/DDBJ whole genome shotgun (WGS) entry which is preliminary data.</text>
</comment>
<feature type="compositionally biased region" description="Acidic residues" evidence="1">
    <location>
        <begin position="482"/>
        <end position="507"/>
    </location>
</feature>
<keyword evidence="2" id="KW-0732">Signal</keyword>
<evidence type="ECO:0000256" key="2">
    <source>
        <dbReference type="SAM" id="SignalP"/>
    </source>
</evidence>
<feature type="chain" id="PRO_5012439793" description="Choice-of-anchor A domain-containing protein" evidence="2">
    <location>
        <begin position="23"/>
        <end position="524"/>
    </location>
</feature>
<dbReference type="STRING" id="13706.A0A1X2HJ52"/>
<dbReference type="OMA" id="HAPNYVV"/>